<reference evidence="1" key="1">
    <citation type="submission" date="2022-08" db="EMBL/GenBank/DDBJ databases">
        <authorList>
            <person name="Gutierrez-Valencia J."/>
        </authorList>
    </citation>
    <scope>NUCLEOTIDE SEQUENCE</scope>
</reference>
<name>A0AAV0R7N0_9ROSI</name>
<evidence type="ECO:0000313" key="2">
    <source>
        <dbReference type="Proteomes" id="UP001154282"/>
    </source>
</evidence>
<dbReference type="AlphaFoldDB" id="A0AAV0R7N0"/>
<protein>
    <submittedName>
        <fullName evidence="1">Uncharacterized protein</fullName>
    </submittedName>
</protein>
<proteinExistence type="predicted"/>
<organism evidence="1 2">
    <name type="scientific">Linum tenue</name>
    <dbReference type="NCBI Taxonomy" id="586396"/>
    <lineage>
        <taxon>Eukaryota</taxon>
        <taxon>Viridiplantae</taxon>
        <taxon>Streptophyta</taxon>
        <taxon>Embryophyta</taxon>
        <taxon>Tracheophyta</taxon>
        <taxon>Spermatophyta</taxon>
        <taxon>Magnoliopsida</taxon>
        <taxon>eudicotyledons</taxon>
        <taxon>Gunneridae</taxon>
        <taxon>Pentapetalae</taxon>
        <taxon>rosids</taxon>
        <taxon>fabids</taxon>
        <taxon>Malpighiales</taxon>
        <taxon>Linaceae</taxon>
        <taxon>Linum</taxon>
    </lineage>
</organism>
<feature type="non-terminal residue" evidence="1">
    <location>
        <position position="44"/>
    </location>
</feature>
<dbReference type="EMBL" id="CAMGYJ010000010">
    <property type="protein sequence ID" value="CAI0553553.1"/>
    <property type="molecule type" value="Genomic_DNA"/>
</dbReference>
<gene>
    <name evidence="1" type="ORF">LITE_LOCUS46878</name>
</gene>
<dbReference type="Proteomes" id="UP001154282">
    <property type="component" value="Unassembled WGS sequence"/>
</dbReference>
<accession>A0AAV0R7N0</accession>
<keyword evidence="2" id="KW-1185">Reference proteome</keyword>
<sequence length="44" mass="4920">MPSPPPRSSTHYIHCKQRWLSAVHEGVAPLAGIEEIRYPLLPSP</sequence>
<comment type="caution">
    <text evidence="1">The sequence shown here is derived from an EMBL/GenBank/DDBJ whole genome shotgun (WGS) entry which is preliminary data.</text>
</comment>
<evidence type="ECO:0000313" key="1">
    <source>
        <dbReference type="EMBL" id="CAI0553553.1"/>
    </source>
</evidence>